<gene>
    <name evidence="3" type="ORF">FHS42_004183</name>
</gene>
<feature type="region of interest" description="Disordered" evidence="1">
    <location>
        <begin position="1"/>
        <end position="20"/>
    </location>
</feature>
<evidence type="ECO:0000313" key="3">
    <source>
        <dbReference type="EMBL" id="MBB5937104.1"/>
    </source>
</evidence>
<dbReference type="EMBL" id="JACHJL010000010">
    <property type="protein sequence ID" value="MBB5937104.1"/>
    <property type="molecule type" value="Genomic_DNA"/>
</dbReference>
<dbReference type="InterPro" id="IPR001509">
    <property type="entry name" value="Epimerase_deHydtase"/>
</dbReference>
<evidence type="ECO:0000259" key="2">
    <source>
        <dbReference type="Pfam" id="PF01370"/>
    </source>
</evidence>
<dbReference type="AlphaFoldDB" id="A0A7W9QBY5"/>
<evidence type="ECO:0000256" key="1">
    <source>
        <dbReference type="SAM" id="MobiDB-lite"/>
    </source>
</evidence>
<comment type="caution">
    <text evidence="3">The sequence shown here is derived from an EMBL/GenBank/DDBJ whole genome shotgun (WGS) entry which is preliminary data.</text>
</comment>
<dbReference type="Pfam" id="PF01370">
    <property type="entry name" value="Epimerase"/>
    <property type="match status" value="1"/>
</dbReference>
<dbReference type="GO" id="GO:0004029">
    <property type="term" value="F:aldehyde dehydrogenase (NAD+) activity"/>
    <property type="evidence" value="ECO:0007669"/>
    <property type="project" value="TreeGrafter"/>
</dbReference>
<protein>
    <submittedName>
        <fullName evidence="3">Nucleoside-diphosphate-sugar epimerase</fullName>
    </submittedName>
</protein>
<dbReference type="Proteomes" id="UP000588098">
    <property type="component" value="Unassembled WGS sequence"/>
</dbReference>
<dbReference type="SUPFAM" id="SSF51735">
    <property type="entry name" value="NAD(P)-binding Rossmann-fold domains"/>
    <property type="match status" value="1"/>
</dbReference>
<dbReference type="PANTHER" id="PTHR48079">
    <property type="entry name" value="PROTEIN YEEZ"/>
    <property type="match status" value="1"/>
</dbReference>
<organism evidence="3 4">
    <name type="scientific">Streptomyces zagrosensis</name>
    <dbReference type="NCBI Taxonomy" id="1042984"/>
    <lineage>
        <taxon>Bacteria</taxon>
        <taxon>Bacillati</taxon>
        <taxon>Actinomycetota</taxon>
        <taxon>Actinomycetes</taxon>
        <taxon>Kitasatosporales</taxon>
        <taxon>Streptomycetaceae</taxon>
        <taxon>Streptomyces</taxon>
    </lineage>
</organism>
<dbReference type="InterPro" id="IPR051783">
    <property type="entry name" value="NAD(P)-dependent_oxidoreduct"/>
</dbReference>
<reference evidence="3 4" key="1">
    <citation type="submission" date="2020-08" db="EMBL/GenBank/DDBJ databases">
        <title>Genomic Encyclopedia of Type Strains, Phase III (KMG-III): the genomes of soil and plant-associated and newly described type strains.</title>
        <authorList>
            <person name="Whitman W."/>
        </authorList>
    </citation>
    <scope>NUCLEOTIDE SEQUENCE [LARGE SCALE GENOMIC DNA]</scope>
    <source>
        <strain evidence="3 4">CECT 8305</strain>
    </source>
</reference>
<dbReference type="PANTHER" id="PTHR48079:SF6">
    <property type="entry name" value="NAD(P)-BINDING DOMAIN-CONTAINING PROTEIN-RELATED"/>
    <property type="match status" value="1"/>
</dbReference>
<dbReference type="Gene3D" id="3.40.50.720">
    <property type="entry name" value="NAD(P)-binding Rossmann-like Domain"/>
    <property type="match status" value="1"/>
</dbReference>
<dbReference type="GO" id="GO:0005737">
    <property type="term" value="C:cytoplasm"/>
    <property type="evidence" value="ECO:0007669"/>
    <property type="project" value="TreeGrafter"/>
</dbReference>
<sequence>MITGTAGPEKTAEVAAAAEGQAPGRNRGTALVLGANGQIGRAAVRALAADGWQVRAASLSGNRAEDWPTGAGEVTALAVDRNDDAALAAALGDGCDVLLDCVAYGAAHAAQLASFADRIGSAVVISTGSVYKDAQGRTFDTQGEPDGFPKLPVPVPETHHTLAPGDQSYSARKVALEQALLAVADRLPTTLLRAGAIHGLHCRSPRELYFVGRALDGRPVRVLAHRGESRFHPVHVNNIAELVRLAARRPGARVLNAGDPQTPTVAEIATAVDAVLGVESELVLADGVPAADGVGMTPWSGSRPVVYDMSAAERELGYRPVATYAETLPATVGWIARQLEGSDWRTAFPTMVKSYGEGLFDYAAEDAWLAAGRPVAP</sequence>
<accession>A0A7W9QBY5</accession>
<dbReference type="InterPro" id="IPR036291">
    <property type="entry name" value="NAD(P)-bd_dom_sf"/>
</dbReference>
<proteinExistence type="predicted"/>
<evidence type="ECO:0000313" key="4">
    <source>
        <dbReference type="Proteomes" id="UP000588098"/>
    </source>
</evidence>
<dbReference type="RefSeq" id="WP_184573824.1">
    <property type="nucleotide sequence ID" value="NZ_JACHJL010000010.1"/>
</dbReference>
<feature type="domain" description="NAD-dependent epimerase/dehydratase" evidence="2">
    <location>
        <begin position="30"/>
        <end position="257"/>
    </location>
</feature>
<name>A0A7W9QBY5_9ACTN</name>
<keyword evidence="4" id="KW-1185">Reference proteome</keyword>